<feature type="repeat" description="PPR" evidence="3">
    <location>
        <begin position="423"/>
        <end position="457"/>
    </location>
</feature>
<dbReference type="EMBL" id="BKCP01005072">
    <property type="protein sequence ID" value="GER36174.1"/>
    <property type="molecule type" value="Genomic_DNA"/>
</dbReference>
<gene>
    <name evidence="4" type="ORF">STAS_12500</name>
</gene>
<proteinExistence type="inferred from homology"/>
<evidence type="ECO:0000313" key="4">
    <source>
        <dbReference type="EMBL" id="GER36174.1"/>
    </source>
</evidence>
<feature type="repeat" description="PPR" evidence="3">
    <location>
        <begin position="353"/>
        <end position="387"/>
    </location>
</feature>
<keyword evidence="2" id="KW-0677">Repeat</keyword>
<evidence type="ECO:0000256" key="3">
    <source>
        <dbReference type="PROSITE-ProRule" id="PRU00708"/>
    </source>
</evidence>
<feature type="repeat" description="PPR" evidence="3">
    <location>
        <begin position="144"/>
        <end position="178"/>
    </location>
</feature>
<comment type="caution">
    <text evidence="4">The sequence shown here is derived from an EMBL/GenBank/DDBJ whole genome shotgun (WGS) entry which is preliminary data.</text>
</comment>
<dbReference type="Pfam" id="PF13041">
    <property type="entry name" value="PPR_2"/>
    <property type="match status" value="2"/>
</dbReference>
<dbReference type="PANTHER" id="PTHR47447:SF28">
    <property type="entry name" value="PENTACOTRIPEPTIDE-REPEAT REGION OF PRORP DOMAIN-CONTAINING PROTEIN"/>
    <property type="match status" value="1"/>
</dbReference>
<organism evidence="4 5">
    <name type="scientific">Striga asiatica</name>
    <name type="common">Asiatic witchweed</name>
    <name type="synonym">Buchnera asiatica</name>
    <dbReference type="NCBI Taxonomy" id="4170"/>
    <lineage>
        <taxon>Eukaryota</taxon>
        <taxon>Viridiplantae</taxon>
        <taxon>Streptophyta</taxon>
        <taxon>Embryophyta</taxon>
        <taxon>Tracheophyta</taxon>
        <taxon>Spermatophyta</taxon>
        <taxon>Magnoliopsida</taxon>
        <taxon>eudicotyledons</taxon>
        <taxon>Gunneridae</taxon>
        <taxon>Pentapetalae</taxon>
        <taxon>asterids</taxon>
        <taxon>lamiids</taxon>
        <taxon>Lamiales</taxon>
        <taxon>Orobanchaceae</taxon>
        <taxon>Buchnereae</taxon>
        <taxon>Striga</taxon>
    </lineage>
</organism>
<dbReference type="Gene3D" id="1.25.40.10">
    <property type="entry name" value="Tetratricopeptide repeat domain"/>
    <property type="match status" value="4"/>
</dbReference>
<dbReference type="NCBIfam" id="TIGR00756">
    <property type="entry name" value="PPR"/>
    <property type="match status" value="5"/>
</dbReference>
<feature type="repeat" description="PPR" evidence="3">
    <location>
        <begin position="248"/>
        <end position="282"/>
    </location>
</feature>
<feature type="non-terminal residue" evidence="4">
    <location>
        <position position="584"/>
    </location>
</feature>
<dbReference type="InterPro" id="IPR011990">
    <property type="entry name" value="TPR-like_helical_dom_sf"/>
</dbReference>
<dbReference type="AlphaFoldDB" id="A0A5A7PTS8"/>
<name>A0A5A7PTS8_STRAF</name>
<evidence type="ECO:0000256" key="1">
    <source>
        <dbReference type="ARBA" id="ARBA00007626"/>
    </source>
</evidence>
<sequence length="584" mass="65688">MFLKGILSNTLKKHRSILNHHHSSFFFTVPFSTAQNPSNKNHDESRVLSQLADLLPISIHTPNPPNTQSDTKAVDDFLQPEDKLRGVFLQKLCGKSAVHRALDGAGVELNRRIFAQVLDKGCLCGESMVDFFNWAIDRPDLPRDIDAYHTLLKALGRRKFFSQMVGVLNDLRDKGLSPNPETLSIFMDSYLRARQVSKATKFFAESETYGLEQNQATLNVALTCFTRRLHIGVACKVLDKMRGRVQFSCETYNTIIGGWSKSGKFSEVEKFLKAMMEDGIDPDCITYSYIIESFGRAGKVRDAVRIFNFLDEKGNSLSVEVYNAMIFNFICNEDVEEALKHFERMLSEGFEPNIETYVRIITCFLKRRRVSDAIEMFDQMLGRGIIPPTGTVTRFIETLCSYGPPHAALVIYKSARKAGCEISATAYKLLLGRLARFGKCGMVLSLWGEMQESGYSPDVKVYECVVNGMCNVGRLESATRVMEECIGRGFFPGKVICSKLKNKLMESGRVEMAVLRYSGGRFPVILKDFAVVRRRSLQRMGLHLEIGPASGFGPRRRFTHSLMESDFPAGGCAAVVTEKMRNVM</sequence>
<evidence type="ECO:0000313" key="5">
    <source>
        <dbReference type="Proteomes" id="UP000325081"/>
    </source>
</evidence>
<protein>
    <submittedName>
        <fullName evidence="4">Pentatricopeptide repeat (PPR) superfamily protein</fullName>
    </submittedName>
</protein>
<dbReference type="PROSITE" id="PS51375">
    <property type="entry name" value="PPR"/>
    <property type="match status" value="7"/>
</dbReference>
<dbReference type="Pfam" id="PF12854">
    <property type="entry name" value="PPR_1"/>
    <property type="match status" value="1"/>
</dbReference>
<feature type="repeat" description="PPR" evidence="3">
    <location>
        <begin position="318"/>
        <end position="352"/>
    </location>
</feature>
<dbReference type="Proteomes" id="UP000325081">
    <property type="component" value="Unassembled WGS sequence"/>
</dbReference>
<accession>A0A5A7PTS8</accession>
<feature type="repeat" description="PPR" evidence="3">
    <location>
        <begin position="458"/>
        <end position="492"/>
    </location>
</feature>
<dbReference type="InterPro" id="IPR002885">
    <property type="entry name" value="PPR_rpt"/>
</dbReference>
<feature type="repeat" description="PPR" evidence="3">
    <location>
        <begin position="283"/>
        <end position="317"/>
    </location>
</feature>
<reference evidence="5" key="1">
    <citation type="journal article" date="2019" name="Curr. Biol.">
        <title>Genome Sequence of Striga asiatica Provides Insight into the Evolution of Plant Parasitism.</title>
        <authorList>
            <person name="Yoshida S."/>
            <person name="Kim S."/>
            <person name="Wafula E.K."/>
            <person name="Tanskanen J."/>
            <person name="Kim Y.M."/>
            <person name="Honaas L."/>
            <person name="Yang Z."/>
            <person name="Spallek T."/>
            <person name="Conn C.E."/>
            <person name="Ichihashi Y."/>
            <person name="Cheong K."/>
            <person name="Cui S."/>
            <person name="Der J.P."/>
            <person name="Gundlach H."/>
            <person name="Jiao Y."/>
            <person name="Hori C."/>
            <person name="Ishida J.K."/>
            <person name="Kasahara H."/>
            <person name="Kiba T."/>
            <person name="Kim M.S."/>
            <person name="Koo N."/>
            <person name="Laohavisit A."/>
            <person name="Lee Y.H."/>
            <person name="Lumba S."/>
            <person name="McCourt P."/>
            <person name="Mortimer J.C."/>
            <person name="Mutuku J.M."/>
            <person name="Nomura T."/>
            <person name="Sasaki-Sekimoto Y."/>
            <person name="Seto Y."/>
            <person name="Wang Y."/>
            <person name="Wakatake T."/>
            <person name="Sakakibara H."/>
            <person name="Demura T."/>
            <person name="Yamaguchi S."/>
            <person name="Yoneyama K."/>
            <person name="Manabe R.I."/>
            <person name="Nelson D.C."/>
            <person name="Schulman A.H."/>
            <person name="Timko M.P."/>
            <person name="dePamphilis C.W."/>
            <person name="Choi D."/>
            <person name="Shirasu K."/>
        </authorList>
    </citation>
    <scope>NUCLEOTIDE SEQUENCE [LARGE SCALE GENOMIC DNA]</scope>
    <source>
        <strain evidence="5">cv. UVA1</strain>
    </source>
</reference>
<dbReference type="PANTHER" id="PTHR47447">
    <property type="entry name" value="OS03G0856100 PROTEIN"/>
    <property type="match status" value="1"/>
</dbReference>
<comment type="similarity">
    <text evidence="1">Belongs to the PPR family. P subfamily.</text>
</comment>
<evidence type="ECO:0000256" key="2">
    <source>
        <dbReference type="ARBA" id="ARBA00022737"/>
    </source>
</evidence>
<keyword evidence="5" id="KW-1185">Reference proteome</keyword>
<dbReference type="OrthoDB" id="185373at2759"/>